<organism evidence="3 4">
    <name type="scientific">Aulographum hederae CBS 113979</name>
    <dbReference type="NCBI Taxonomy" id="1176131"/>
    <lineage>
        <taxon>Eukaryota</taxon>
        <taxon>Fungi</taxon>
        <taxon>Dikarya</taxon>
        <taxon>Ascomycota</taxon>
        <taxon>Pezizomycotina</taxon>
        <taxon>Dothideomycetes</taxon>
        <taxon>Pleosporomycetidae</taxon>
        <taxon>Aulographales</taxon>
        <taxon>Aulographaceae</taxon>
    </lineage>
</organism>
<dbReference type="InterPro" id="IPR046341">
    <property type="entry name" value="SET_dom_sf"/>
</dbReference>
<accession>A0A6G1GRM6</accession>
<dbReference type="Pfam" id="PF00856">
    <property type="entry name" value="SET"/>
    <property type="match status" value="1"/>
</dbReference>
<name>A0A6G1GRM6_9PEZI</name>
<feature type="region of interest" description="Disordered" evidence="1">
    <location>
        <begin position="9"/>
        <end position="49"/>
    </location>
</feature>
<evidence type="ECO:0000256" key="1">
    <source>
        <dbReference type="SAM" id="MobiDB-lite"/>
    </source>
</evidence>
<evidence type="ECO:0000313" key="3">
    <source>
        <dbReference type="EMBL" id="KAF1983591.1"/>
    </source>
</evidence>
<feature type="domain" description="SET" evidence="2">
    <location>
        <begin position="49"/>
        <end position="246"/>
    </location>
</feature>
<dbReference type="SMART" id="SM00317">
    <property type="entry name" value="SET"/>
    <property type="match status" value="1"/>
</dbReference>
<evidence type="ECO:0000259" key="2">
    <source>
        <dbReference type="PROSITE" id="PS50280"/>
    </source>
</evidence>
<dbReference type="PROSITE" id="PS50280">
    <property type="entry name" value="SET"/>
    <property type="match status" value="1"/>
</dbReference>
<dbReference type="CDD" id="cd20071">
    <property type="entry name" value="SET_SMYD"/>
    <property type="match status" value="1"/>
</dbReference>
<dbReference type="OrthoDB" id="265717at2759"/>
<dbReference type="InterPro" id="IPR053185">
    <property type="entry name" value="SET_domain_protein"/>
</dbReference>
<sequence length="393" mass="44554">MCGTLHIHLTLAKRRQPPSPSTHQTMSTTPRPPQRPPPSPPIPKLSDMQPPILHEIRDSSLGGRGTFALANLTPGTLILREQPLYTTLTPAYTTSPQSELDQLEEVRRCFTNLSEDRKQLFSTLAMSRPTFEAWMDFLGQISGVGEEKGDDEDEETKKRREKNEMISIMLARHFTNAFQLSRRDGDNDERGRRDGLFPTASRLNHSCLPNAYWSFNTTDDEGMEGLMEVRATHVIQAGEEILITYVPTLSTKEERRELLWEGYGFECHCVACEGKNCLLGEERRKDIKLTMAKFEKGGFDGRAMDAMKAASLQEEESLVDLAVVSSYHRAAVYNERDDNFTLALEYAGKAARMCSVILGPEDRETKIHYQIEGRIRRKLEKAERQRLEDGDGT</sequence>
<proteinExistence type="predicted"/>
<dbReference type="PANTHER" id="PTHR47332:SF4">
    <property type="entry name" value="SET DOMAIN-CONTAINING PROTEIN 5"/>
    <property type="match status" value="1"/>
</dbReference>
<evidence type="ECO:0000313" key="4">
    <source>
        <dbReference type="Proteomes" id="UP000800041"/>
    </source>
</evidence>
<dbReference type="AlphaFoldDB" id="A0A6G1GRM6"/>
<reference evidence="3" key="1">
    <citation type="journal article" date="2020" name="Stud. Mycol.">
        <title>101 Dothideomycetes genomes: a test case for predicting lifestyles and emergence of pathogens.</title>
        <authorList>
            <person name="Haridas S."/>
            <person name="Albert R."/>
            <person name="Binder M."/>
            <person name="Bloem J."/>
            <person name="Labutti K."/>
            <person name="Salamov A."/>
            <person name="Andreopoulos B."/>
            <person name="Baker S."/>
            <person name="Barry K."/>
            <person name="Bills G."/>
            <person name="Bluhm B."/>
            <person name="Cannon C."/>
            <person name="Castanera R."/>
            <person name="Culley D."/>
            <person name="Daum C."/>
            <person name="Ezra D."/>
            <person name="Gonzalez J."/>
            <person name="Henrissat B."/>
            <person name="Kuo A."/>
            <person name="Liang C."/>
            <person name="Lipzen A."/>
            <person name="Lutzoni F."/>
            <person name="Magnuson J."/>
            <person name="Mondo S."/>
            <person name="Nolan M."/>
            <person name="Ohm R."/>
            <person name="Pangilinan J."/>
            <person name="Park H.-J."/>
            <person name="Ramirez L."/>
            <person name="Alfaro M."/>
            <person name="Sun H."/>
            <person name="Tritt A."/>
            <person name="Yoshinaga Y."/>
            <person name="Zwiers L.-H."/>
            <person name="Turgeon B."/>
            <person name="Goodwin S."/>
            <person name="Spatafora J."/>
            <person name="Crous P."/>
            <person name="Grigoriev I."/>
        </authorList>
    </citation>
    <scope>NUCLEOTIDE SEQUENCE</scope>
    <source>
        <strain evidence="3">CBS 113979</strain>
    </source>
</reference>
<dbReference type="Gene3D" id="2.170.270.10">
    <property type="entry name" value="SET domain"/>
    <property type="match status" value="1"/>
</dbReference>
<protein>
    <submittedName>
        <fullName evidence="3">SET domain-containing protein</fullName>
    </submittedName>
</protein>
<dbReference type="EMBL" id="ML977174">
    <property type="protein sequence ID" value="KAF1983591.1"/>
    <property type="molecule type" value="Genomic_DNA"/>
</dbReference>
<feature type="compositionally biased region" description="Pro residues" evidence="1">
    <location>
        <begin position="30"/>
        <end position="43"/>
    </location>
</feature>
<dbReference type="SUPFAM" id="SSF82199">
    <property type="entry name" value="SET domain"/>
    <property type="match status" value="1"/>
</dbReference>
<gene>
    <name evidence="3" type="ORF">K402DRAFT_465949</name>
</gene>
<keyword evidence="4" id="KW-1185">Reference proteome</keyword>
<dbReference type="Proteomes" id="UP000800041">
    <property type="component" value="Unassembled WGS sequence"/>
</dbReference>
<dbReference type="InterPro" id="IPR001214">
    <property type="entry name" value="SET_dom"/>
</dbReference>
<dbReference type="PANTHER" id="PTHR47332">
    <property type="entry name" value="SET DOMAIN-CONTAINING PROTEIN 5"/>
    <property type="match status" value="1"/>
</dbReference>